<sequence length="234" mass="26729">MLVILSAGIAPGLALLSYFYLKDQYELEPILLVFKAFLFGAFLTFPIMFIQHVLDIEQILQGNIFNAFINIALLEEFFKWFILFFVVYQHGDFSEPYDGIVYGASVSLGFATVENILYLIADGVGTAFGRALLPVSSHALFGVIMGYYLGKAKFSLDRKMKQALIYSFTIPLLLHGFYDYILLSKTKWIYYIIPFMLFLWWLGLKKVKQAHALSKKHHEMNTTENNQSAIDTIG</sequence>
<dbReference type="PANTHER" id="PTHR36844">
    <property type="entry name" value="PROTEASE PRSW"/>
    <property type="match status" value="1"/>
</dbReference>
<dbReference type="AlphaFoldDB" id="A0AAW6SRR1"/>
<organism evidence="13 14">
    <name type="scientific">Heyndrickxia oleronia</name>
    <dbReference type="NCBI Taxonomy" id="38875"/>
    <lineage>
        <taxon>Bacteria</taxon>
        <taxon>Bacillati</taxon>
        <taxon>Bacillota</taxon>
        <taxon>Bacilli</taxon>
        <taxon>Bacillales</taxon>
        <taxon>Bacillaceae</taxon>
        <taxon>Heyndrickxia</taxon>
    </lineage>
</organism>
<dbReference type="Pfam" id="PF13367">
    <property type="entry name" value="PrsW-protease"/>
    <property type="match status" value="1"/>
</dbReference>
<gene>
    <name evidence="13" type="primary">prsW</name>
    <name evidence="13" type="ORF">P5X88_03380</name>
</gene>
<evidence type="ECO:0000256" key="12">
    <source>
        <dbReference type="SAM" id="Phobius"/>
    </source>
</evidence>
<feature type="transmembrane region" description="Helical" evidence="12">
    <location>
        <begin position="188"/>
        <end position="204"/>
    </location>
</feature>
<keyword evidence="9 11" id="KW-0472">Membrane</keyword>
<keyword evidence="6 12" id="KW-0812">Transmembrane</keyword>
<evidence type="ECO:0000256" key="5">
    <source>
        <dbReference type="ARBA" id="ARBA00022670"/>
    </source>
</evidence>
<dbReference type="RefSeq" id="WP_280615790.1">
    <property type="nucleotide sequence ID" value="NZ_JAROYP010000002.1"/>
</dbReference>
<feature type="transmembrane region" description="Helical" evidence="12">
    <location>
        <begin position="64"/>
        <end position="88"/>
    </location>
</feature>
<feature type="transmembrane region" description="Helical" evidence="12">
    <location>
        <begin position="127"/>
        <end position="150"/>
    </location>
</feature>
<dbReference type="GO" id="GO:0006508">
    <property type="term" value="P:proteolysis"/>
    <property type="evidence" value="ECO:0007669"/>
    <property type="project" value="UniProtKB-KW"/>
</dbReference>
<dbReference type="EMBL" id="JAROYP010000002">
    <property type="protein sequence ID" value="MDH5159962.1"/>
    <property type="molecule type" value="Genomic_DNA"/>
</dbReference>
<evidence type="ECO:0000256" key="11">
    <source>
        <dbReference type="PIRNR" id="PIRNR016933"/>
    </source>
</evidence>
<reference evidence="13" key="1">
    <citation type="submission" date="2023-03" db="EMBL/GenBank/DDBJ databases">
        <title>Bacterial isolates from washroom surfaces on a university campus.</title>
        <authorList>
            <person name="Holman D.B."/>
            <person name="Gzyl K.E."/>
            <person name="Taheri A.E."/>
        </authorList>
    </citation>
    <scope>NUCLEOTIDE SEQUENCE</scope>
    <source>
        <strain evidence="13">RD03</strain>
    </source>
</reference>
<evidence type="ECO:0000256" key="10">
    <source>
        <dbReference type="ARBA" id="ARBA00030345"/>
    </source>
</evidence>
<dbReference type="InterPro" id="IPR026898">
    <property type="entry name" value="PrsW"/>
</dbReference>
<feature type="transmembrane region" description="Helical" evidence="12">
    <location>
        <begin position="6"/>
        <end position="21"/>
    </location>
</feature>
<evidence type="ECO:0000256" key="4">
    <source>
        <dbReference type="ARBA" id="ARBA00022475"/>
    </source>
</evidence>
<dbReference type="PANTHER" id="PTHR36844:SF1">
    <property type="entry name" value="PROTEASE PRSW"/>
    <property type="match status" value="1"/>
</dbReference>
<feature type="transmembrane region" description="Helical" evidence="12">
    <location>
        <begin position="33"/>
        <end position="52"/>
    </location>
</feature>
<keyword evidence="7 11" id="KW-0378">Hydrolase</keyword>
<evidence type="ECO:0000256" key="8">
    <source>
        <dbReference type="ARBA" id="ARBA00022989"/>
    </source>
</evidence>
<comment type="function">
    <text evidence="11">Involved in the degradation of specific anti-sigma factors.</text>
</comment>
<evidence type="ECO:0000256" key="9">
    <source>
        <dbReference type="ARBA" id="ARBA00023136"/>
    </source>
</evidence>
<keyword evidence="8 12" id="KW-1133">Transmembrane helix</keyword>
<evidence type="ECO:0000256" key="6">
    <source>
        <dbReference type="ARBA" id="ARBA00022692"/>
    </source>
</evidence>
<dbReference type="Proteomes" id="UP001159179">
    <property type="component" value="Unassembled WGS sequence"/>
</dbReference>
<feature type="transmembrane region" description="Helical" evidence="12">
    <location>
        <begin position="100"/>
        <end position="121"/>
    </location>
</feature>
<keyword evidence="4 11" id="KW-1003">Cell membrane</keyword>
<name>A0AAW6SRR1_9BACI</name>
<keyword evidence="5 11" id="KW-0645">Protease</keyword>
<dbReference type="GO" id="GO:0005886">
    <property type="term" value="C:plasma membrane"/>
    <property type="evidence" value="ECO:0007669"/>
    <property type="project" value="UniProtKB-SubCell"/>
</dbReference>
<comment type="subcellular location">
    <subcellularLocation>
        <location evidence="1">Cell membrane</location>
        <topology evidence="1">Multi-pass membrane protein</topology>
    </subcellularLocation>
</comment>
<evidence type="ECO:0000256" key="2">
    <source>
        <dbReference type="ARBA" id="ARBA00009165"/>
    </source>
</evidence>
<accession>A0AAW6SRR1</accession>
<comment type="caution">
    <text evidence="13">The sequence shown here is derived from an EMBL/GenBank/DDBJ whole genome shotgun (WGS) entry which is preliminary data.</text>
</comment>
<proteinExistence type="inferred from homology"/>
<dbReference type="EC" id="3.4.-.-" evidence="11"/>
<evidence type="ECO:0000256" key="1">
    <source>
        <dbReference type="ARBA" id="ARBA00004651"/>
    </source>
</evidence>
<evidence type="ECO:0000313" key="14">
    <source>
        <dbReference type="Proteomes" id="UP001159179"/>
    </source>
</evidence>
<evidence type="ECO:0000256" key="3">
    <source>
        <dbReference type="ARBA" id="ARBA00018997"/>
    </source>
</evidence>
<dbReference type="NCBIfam" id="NF033739">
    <property type="entry name" value="intramemb_PrsW"/>
    <property type="match status" value="1"/>
</dbReference>
<feature type="transmembrane region" description="Helical" evidence="12">
    <location>
        <begin position="162"/>
        <end position="182"/>
    </location>
</feature>
<dbReference type="InterPro" id="IPR023596">
    <property type="entry name" value="Peptidase_PrsW_arch/bac"/>
</dbReference>
<protein>
    <recommendedName>
        <fullName evidence="3 11">Protease PrsW</fullName>
        <ecNumber evidence="11">3.4.-.-</ecNumber>
    </recommendedName>
    <alternativeName>
        <fullName evidence="10 11">Protease responsible for activating sigma-W</fullName>
    </alternativeName>
</protein>
<comment type="similarity">
    <text evidence="2 11">Belongs to the protease PrsW family.</text>
</comment>
<dbReference type="GO" id="GO:0008233">
    <property type="term" value="F:peptidase activity"/>
    <property type="evidence" value="ECO:0007669"/>
    <property type="project" value="UniProtKB-KW"/>
</dbReference>
<evidence type="ECO:0000313" key="13">
    <source>
        <dbReference type="EMBL" id="MDH5159962.1"/>
    </source>
</evidence>
<dbReference type="PIRSF" id="PIRSF016933">
    <property type="entry name" value="PrsW"/>
    <property type="match status" value="1"/>
</dbReference>
<evidence type="ECO:0000256" key="7">
    <source>
        <dbReference type="ARBA" id="ARBA00022801"/>
    </source>
</evidence>